<gene>
    <name evidence="1" type="primary">cutA</name>
    <name evidence="1" type="ORF">TU35_004390</name>
</gene>
<reference evidence="1" key="1">
    <citation type="submission" date="2024-07" db="EMBL/GenBank/DDBJ databases">
        <title>Metagenome and Metagenome-Assembled Genomes of Archaea from a hot spring from the geothermal field of Los Azufres, Mexico.</title>
        <authorList>
            <person name="Marin-Paredes R."/>
            <person name="Martinez-Romero E."/>
            <person name="Servin-Garciduenas L.E."/>
        </authorList>
    </citation>
    <scope>NUCLEOTIDE SEQUENCE</scope>
</reference>
<evidence type="ECO:0000313" key="2">
    <source>
        <dbReference type="Proteomes" id="UP000033636"/>
    </source>
</evidence>
<organism evidence="1 2">
    <name type="scientific">Thermoproteus sp. AZ2</name>
    <dbReference type="NCBI Taxonomy" id="1609232"/>
    <lineage>
        <taxon>Archaea</taxon>
        <taxon>Thermoproteota</taxon>
        <taxon>Thermoprotei</taxon>
        <taxon>Thermoproteales</taxon>
        <taxon>Thermoproteaceae</taxon>
        <taxon>Thermoproteus</taxon>
    </lineage>
</organism>
<accession>A0ACC6V098</accession>
<evidence type="ECO:0000313" key="1">
    <source>
        <dbReference type="EMBL" id="MFB6490482.1"/>
    </source>
</evidence>
<protein>
    <submittedName>
        <fullName evidence="1">Divalent-cation tolerance protein CutA</fullName>
    </submittedName>
</protein>
<proteinExistence type="predicted"/>
<dbReference type="EMBL" id="JZWT02000009">
    <property type="protein sequence ID" value="MFB6490482.1"/>
    <property type="molecule type" value="Genomic_DNA"/>
</dbReference>
<comment type="caution">
    <text evidence="1">The sequence shown here is derived from an EMBL/GenBank/DDBJ whole genome shotgun (WGS) entry which is preliminary data.</text>
</comment>
<dbReference type="Proteomes" id="UP000033636">
    <property type="component" value="Unassembled WGS sequence"/>
</dbReference>
<name>A0ACC6V098_9CREN</name>
<sequence>MYAVVYITAPQEAAERIARHLIERRLAACVNIAAPINSVYWWEGKVEEDKEALLIAKTKTDKLQELIAAVKAIHPYKVPEIIAVPIIGGNEDYIRWIDESIAQRPQA</sequence>